<dbReference type="EMBL" id="MU394346">
    <property type="protein sequence ID" value="KAI6083832.1"/>
    <property type="molecule type" value="Genomic_DNA"/>
</dbReference>
<comment type="caution">
    <text evidence="1">The sequence shown here is derived from an EMBL/GenBank/DDBJ whole genome shotgun (WGS) entry which is preliminary data.</text>
</comment>
<name>A0ACC0CU39_9PEZI</name>
<sequence>MAFTMHSHSGQFCPGHAKDQLEDIIKHAISLGYTTMGLTEHMPRTSLEDLYPEELDDPEASLAVLFPRHEAYLQEARRLQLKYAPQIHILIGFEGEFLRPAYASLVTNLAAHPSVDYFVGSLHHVNAVPIDYDTSYYAKAITSAGGTEEAAYARYYDQQHAMLTSLHPRVVGHFDLIRLLSSSPSRDIRAEWPAVWEKIVRNLAVVASYGGWLECNSSALRKGLAEPYPSGQIAAEWIRLGGRFTLSDDSHGVAQVGTNYGRALDFLSGLGVTSLWTLRRDPHPGVEGEEGGRKAELVEEEVSLESVRAVVSKW</sequence>
<reference evidence="1 2" key="1">
    <citation type="journal article" date="2022" name="New Phytol.">
        <title>Ecological generalism drives hyperdiversity of secondary metabolite gene clusters in xylarialean endophytes.</title>
        <authorList>
            <person name="Franco M.E.E."/>
            <person name="Wisecaver J.H."/>
            <person name="Arnold A.E."/>
            <person name="Ju Y.M."/>
            <person name="Slot J.C."/>
            <person name="Ahrendt S."/>
            <person name="Moore L.P."/>
            <person name="Eastman K.E."/>
            <person name="Scott K."/>
            <person name="Konkel Z."/>
            <person name="Mondo S.J."/>
            <person name="Kuo A."/>
            <person name="Hayes R.D."/>
            <person name="Haridas S."/>
            <person name="Andreopoulos B."/>
            <person name="Riley R."/>
            <person name="LaButti K."/>
            <person name="Pangilinan J."/>
            <person name="Lipzen A."/>
            <person name="Amirebrahimi M."/>
            <person name="Yan J."/>
            <person name="Adam C."/>
            <person name="Keymanesh K."/>
            <person name="Ng V."/>
            <person name="Louie K."/>
            <person name="Northen T."/>
            <person name="Drula E."/>
            <person name="Henrissat B."/>
            <person name="Hsieh H.M."/>
            <person name="Youens-Clark K."/>
            <person name="Lutzoni F."/>
            <person name="Miadlikowska J."/>
            <person name="Eastwood D.C."/>
            <person name="Hamelin R.C."/>
            <person name="Grigoriev I.V."/>
            <person name="U'Ren J.M."/>
        </authorList>
    </citation>
    <scope>NUCLEOTIDE SEQUENCE [LARGE SCALE GENOMIC DNA]</scope>
    <source>
        <strain evidence="1 2">ER1909</strain>
    </source>
</reference>
<dbReference type="Proteomes" id="UP001497680">
    <property type="component" value="Unassembled WGS sequence"/>
</dbReference>
<evidence type="ECO:0000313" key="2">
    <source>
        <dbReference type="Proteomes" id="UP001497680"/>
    </source>
</evidence>
<accession>A0ACC0CU39</accession>
<gene>
    <name evidence="1" type="ORF">F4821DRAFT_244059</name>
</gene>
<organism evidence="1 2">
    <name type="scientific">Hypoxylon rubiginosum</name>
    <dbReference type="NCBI Taxonomy" id="110542"/>
    <lineage>
        <taxon>Eukaryota</taxon>
        <taxon>Fungi</taxon>
        <taxon>Dikarya</taxon>
        <taxon>Ascomycota</taxon>
        <taxon>Pezizomycotina</taxon>
        <taxon>Sordariomycetes</taxon>
        <taxon>Xylariomycetidae</taxon>
        <taxon>Xylariales</taxon>
        <taxon>Hypoxylaceae</taxon>
        <taxon>Hypoxylon</taxon>
    </lineage>
</organism>
<protein>
    <submittedName>
        <fullName evidence="1">Histidinol-phosphatase</fullName>
    </submittedName>
</protein>
<keyword evidence="2" id="KW-1185">Reference proteome</keyword>
<proteinExistence type="predicted"/>
<evidence type="ECO:0000313" key="1">
    <source>
        <dbReference type="EMBL" id="KAI6083832.1"/>
    </source>
</evidence>